<sequence length="103" mass="11357">MNVTKDNFEKEVLQSEIPVIVDFWAAWCGPCRAISPIVEEIGTEYSGKAKVVKVNVDEEGELAMRYGIMSIPTLKFFKNGQQVGEIVGAAPKASMTAELQKHL</sequence>
<feature type="active site" description="Nucleophile" evidence="8">
    <location>
        <position position="31"/>
    </location>
</feature>
<dbReference type="PROSITE" id="PS00194">
    <property type="entry name" value="THIOREDOXIN_1"/>
    <property type="match status" value="1"/>
</dbReference>
<evidence type="ECO:0000256" key="8">
    <source>
        <dbReference type="PIRSR" id="PIRSR000077-1"/>
    </source>
</evidence>
<dbReference type="FunFam" id="3.40.30.10:FF:000001">
    <property type="entry name" value="Thioredoxin"/>
    <property type="match status" value="1"/>
</dbReference>
<evidence type="ECO:0000256" key="9">
    <source>
        <dbReference type="PIRSR" id="PIRSR000077-4"/>
    </source>
</evidence>
<keyword evidence="5 9" id="KW-0676">Redox-active center</keyword>
<comment type="caution">
    <text evidence="11">The sequence shown here is derived from an EMBL/GenBank/DDBJ whole genome shotgun (WGS) entry which is preliminary data.</text>
</comment>
<evidence type="ECO:0000256" key="5">
    <source>
        <dbReference type="ARBA" id="ARBA00023284"/>
    </source>
</evidence>
<evidence type="ECO:0000259" key="10">
    <source>
        <dbReference type="PROSITE" id="PS51352"/>
    </source>
</evidence>
<evidence type="ECO:0000313" key="12">
    <source>
        <dbReference type="Proteomes" id="UP000319613"/>
    </source>
</evidence>
<dbReference type="PIRSF" id="PIRSF000077">
    <property type="entry name" value="Thioredoxin"/>
    <property type="match status" value="1"/>
</dbReference>
<dbReference type="PROSITE" id="PS51352">
    <property type="entry name" value="THIOREDOXIN_2"/>
    <property type="match status" value="1"/>
</dbReference>
<dbReference type="PANTHER" id="PTHR45663">
    <property type="entry name" value="GEO12009P1"/>
    <property type="match status" value="1"/>
</dbReference>
<dbReference type="InterPro" id="IPR036249">
    <property type="entry name" value="Thioredoxin-like_sf"/>
</dbReference>
<feature type="site" description="Deprotonates C-terminal active site Cys" evidence="8">
    <location>
        <position position="22"/>
    </location>
</feature>
<keyword evidence="2" id="KW-0813">Transport</keyword>
<accession>A0A554JBQ2</accession>
<dbReference type="InterPro" id="IPR005746">
    <property type="entry name" value="Thioredoxin"/>
</dbReference>
<dbReference type="PANTHER" id="PTHR45663:SF11">
    <property type="entry name" value="GEO12009P1"/>
    <property type="match status" value="1"/>
</dbReference>
<dbReference type="EMBL" id="VMFF01000029">
    <property type="protein sequence ID" value="TSC65764.1"/>
    <property type="molecule type" value="Genomic_DNA"/>
</dbReference>
<proteinExistence type="inferred from homology"/>
<feature type="site" description="Contributes to redox potential value" evidence="8">
    <location>
        <position position="29"/>
    </location>
</feature>
<evidence type="ECO:0000256" key="4">
    <source>
        <dbReference type="ARBA" id="ARBA00023157"/>
    </source>
</evidence>
<evidence type="ECO:0000256" key="2">
    <source>
        <dbReference type="ARBA" id="ARBA00022448"/>
    </source>
</evidence>
<dbReference type="Pfam" id="PF00085">
    <property type="entry name" value="Thioredoxin"/>
    <property type="match status" value="1"/>
</dbReference>
<evidence type="ECO:0000256" key="3">
    <source>
        <dbReference type="ARBA" id="ARBA00022982"/>
    </source>
</evidence>
<dbReference type="InterPro" id="IPR017937">
    <property type="entry name" value="Thioredoxin_CS"/>
</dbReference>
<dbReference type="Proteomes" id="UP000319613">
    <property type="component" value="Unassembled WGS sequence"/>
</dbReference>
<feature type="site" description="Contributes to redox potential value" evidence="8">
    <location>
        <position position="30"/>
    </location>
</feature>
<protein>
    <recommendedName>
        <fullName evidence="6 7">Thioredoxin</fullName>
    </recommendedName>
</protein>
<dbReference type="PRINTS" id="PR00421">
    <property type="entry name" value="THIOREDOXIN"/>
</dbReference>
<feature type="active site" description="Nucleophile" evidence="8">
    <location>
        <position position="28"/>
    </location>
</feature>
<dbReference type="Gene3D" id="3.40.30.10">
    <property type="entry name" value="Glutaredoxin"/>
    <property type="match status" value="1"/>
</dbReference>
<feature type="domain" description="Thioredoxin" evidence="10">
    <location>
        <begin position="1"/>
        <end position="103"/>
    </location>
</feature>
<dbReference type="GO" id="GO:0045454">
    <property type="term" value="P:cell redox homeostasis"/>
    <property type="evidence" value="ECO:0007669"/>
    <property type="project" value="TreeGrafter"/>
</dbReference>
<dbReference type="GO" id="GO:0015035">
    <property type="term" value="F:protein-disulfide reductase activity"/>
    <property type="evidence" value="ECO:0007669"/>
    <property type="project" value="UniProtKB-UniRule"/>
</dbReference>
<evidence type="ECO:0000313" key="11">
    <source>
        <dbReference type="EMBL" id="TSC65764.1"/>
    </source>
</evidence>
<keyword evidence="4 9" id="KW-1015">Disulfide bond</keyword>
<comment type="similarity">
    <text evidence="1 7">Belongs to the thioredoxin family.</text>
</comment>
<reference evidence="11 12" key="1">
    <citation type="submission" date="2017-07" db="EMBL/GenBank/DDBJ databases">
        <title>Mechanisms for carbon and nitrogen cycling indicate functional differentiation within the Candidate Phyla Radiation.</title>
        <authorList>
            <person name="Danczak R.E."/>
            <person name="Johnston M.D."/>
            <person name="Kenah C."/>
            <person name="Slattery M."/>
            <person name="Wrighton K.C."/>
            <person name="Wilkins M.J."/>
        </authorList>
    </citation>
    <scope>NUCLEOTIDE SEQUENCE [LARGE SCALE GENOMIC DNA]</scope>
    <source>
        <strain evidence="11">Gr01-1014_77</strain>
    </source>
</reference>
<evidence type="ECO:0000256" key="6">
    <source>
        <dbReference type="NCBIfam" id="TIGR01068"/>
    </source>
</evidence>
<evidence type="ECO:0000256" key="7">
    <source>
        <dbReference type="PIRNR" id="PIRNR000077"/>
    </source>
</evidence>
<keyword evidence="3" id="KW-0249">Electron transport</keyword>
<dbReference type="SUPFAM" id="SSF52833">
    <property type="entry name" value="Thioredoxin-like"/>
    <property type="match status" value="1"/>
</dbReference>
<dbReference type="GO" id="GO:0005829">
    <property type="term" value="C:cytosol"/>
    <property type="evidence" value="ECO:0007669"/>
    <property type="project" value="TreeGrafter"/>
</dbReference>
<evidence type="ECO:0000256" key="1">
    <source>
        <dbReference type="ARBA" id="ARBA00008987"/>
    </source>
</evidence>
<dbReference type="CDD" id="cd02947">
    <property type="entry name" value="TRX_family"/>
    <property type="match status" value="1"/>
</dbReference>
<organism evidence="11 12">
    <name type="scientific">Candidatus Doudnabacteria bacterium Gr01-1014_77</name>
    <dbReference type="NCBI Taxonomy" id="2017133"/>
    <lineage>
        <taxon>Bacteria</taxon>
        <taxon>Candidatus Doudnaibacteriota</taxon>
    </lineage>
</organism>
<dbReference type="NCBIfam" id="TIGR01068">
    <property type="entry name" value="thioredoxin"/>
    <property type="match status" value="1"/>
</dbReference>
<dbReference type="AlphaFoldDB" id="A0A554JBQ2"/>
<dbReference type="InterPro" id="IPR013766">
    <property type="entry name" value="Thioredoxin_domain"/>
</dbReference>
<gene>
    <name evidence="11" type="ORF">G01um101477_344</name>
</gene>
<feature type="disulfide bond" description="Redox-active" evidence="9">
    <location>
        <begin position="28"/>
        <end position="31"/>
    </location>
</feature>
<name>A0A554JBQ2_9BACT</name>